<evidence type="ECO:0000313" key="8">
    <source>
        <dbReference type="EMBL" id="WJZ94562.1"/>
    </source>
</evidence>
<dbReference type="PANTHER" id="PTHR12626">
    <property type="entry name" value="PROGRAMMED CELL DEATH 4"/>
    <property type="match status" value="1"/>
</dbReference>
<organism evidence="8 9">
    <name type="scientific">Vitis vinifera</name>
    <name type="common">Grape</name>
    <dbReference type="NCBI Taxonomy" id="29760"/>
    <lineage>
        <taxon>Eukaryota</taxon>
        <taxon>Viridiplantae</taxon>
        <taxon>Streptophyta</taxon>
        <taxon>Embryophyta</taxon>
        <taxon>Tracheophyta</taxon>
        <taxon>Spermatophyta</taxon>
        <taxon>Magnoliopsida</taxon>
        <taxon>eudicotyledons</taxon>
        <taxon>Gunneridae</taxon>
        <taxon>Pentapetalae</taxon>
        <taxon>rosids</taxon>
        <taxon>Vitales</taxon>
        <taxon>Vitaceae</taxon>
        <taxon>Viteae</taxon>
        <taxon>Vitis</taxon>
    </lineage>
</organism>
<keyword evidence="4" id="KW-0677">Repeat</keyword>
<evidence type="ECO:0000256" key="6">
    <source>
        <dbReference type="ARBA" id="ARBA00023242"/>
    </source>
</evidence>
<dbReference type="InterPro" id="IPR016024">
    <property type="entry name" value="ARM-type_fold"/>
</dbReference>
<keyword evidence="9" id="KW-1185">Reference proteome</keyword>
<evidence type="ECO:0000256" key="1">
    <source>
        <dbReference type="ARBA" id="ARBA00004496"/>
    </source>
</evidence>
<comment type="subcellular location">
    <subcellularLocation>
        <location evidence="1">Cytoplasm</location>
    </subcellularLocation>
</comment>
<dbReference type="InterPro" id="IPR003891">
    <property type="entry name" value="Initiation_fac_eIF4g_MI"/>
</dbReference>
<keyword evidence="3" id="KW-0963">Cytoplasm</keyword>
<dbReference type="PROSITE" id="PS51366">
    <property type="entry name" value="MI"/>
    <property type="match status" value="1"/>
</dbReference>
<dbReference type="Gene3D" id="1.25.40.180">
    <property type="match status" value="1"/>
</dbReference>
<dbReference type="Pfam" id="PF02847">
    <property type="entry name" value="MA3"/>
    <property type="match status" value="1"/>
</dbReference>
<feature type="domain" description="MI" evidence="7">
    <location>
        <begin position="1"/>
        <end position="78"/>
    </location>
</feature>
<dbReference type="PANTHER" id="PTHR12626:SF0">
    <property type="entry name" value="PROGRAMMED CELL DEATH PROTEIN 4"/>
    <property type="match status" value="1"/>
</dbReference>
<protein>
    <recommendedName>
        <fullName evidence="7">MI domain-containing protein</fullName>
    </recommendedName>
</protein>
<gene>
    <name evidence="8" type="ORF">VitviT2T_013407</name>
</gene>
<evidence type="ECO:0000256" key="4">
    <source>
        <dbReference type="ARBA" id="ARBA00022737"/>
    </source>
</evidence>
<dbReference type="InterPro" id="IPR039778">
    <property type="entry name" value="PDCD4"/>
</dbReference>
<evidence type="ECO:0000256" key="3">
    <source>
        <dbReference type="ARBA" id="ARBA00022490"/>
    </source>
</evidence>
<accession>A0ABY9CHJ7</accession>
<reference evidence="8 9" key="1">
    <citation type="journal article" date="2023" name="Hortic Res">
        <title>The complete reference genome for grapevine (Vitis vinifera L.) genetics and breeding.</title>
        <authorList>
            <person name="Shi X."/>
            <person name="Cao S."/>
            <person name="Wang X."/>
            <person name="Huang S."/>
            <person name="Wang Y."/>
            <person name="Liu Z."/>
            <person name="Liu W."/>
            <person name="Leng X."/>
            <person name="Peng Y."/>
            <person name="Wang N."/>
            <person name="Wang Y."/>
            <person name="Ma Z."/>
            <person name="Xu X."/>
            <person name="Zhang F."/>
            <person name="Xue H."/>
            <person name="Zhong H."/>
            <person name="Wang Y."/>
            <person name="Zhang K."/>
            <person name="Velt A."/>
            <person name="Avia K."/>
            <person name="Holtgrawe D."/>
            <person name="Grimplet J."/>
            <person name="Matus J.T."/>
            <person name="Ware D."/>
            <person name="Wu X."/>
            <person name="Wang H."/>
            <person name="Liu C."/>
            <person name="Fang Y."/>
            <person name="Rustenholz C."/>
            <person name="Cheng Z."/>
            <person name="Xiao H."/>
            <person name="Zhou Y."/>
        </authorList>
    </citation>
    <scope>NUCLEOTIDE SEQUENCE [LARGE SCALE GENOMIC DNA]</scope>
    <source>
        <strain evidence="9">cv. Pinot noir / PN40024</strain>
        <tissue evidence="8">Leaf</tissue>
    </source>
</reference>
<keyword evidence="5" id="KW-0810">Translation regulation</keyword>
<keyword evidence="6" id="KW-0539">Nucleus</keyword>
<dbReference type="Proteomes" id="UP001227230">
    <property type="component" value="Chromosome 9"/>
</dbReference>
<evidence type="ECO:0000259" key="7">
    <source>
        <dbReference type="PROSITE" id="PS51366"/>
    </source>
</evidence>
<evidence type="ECO:0000313" key="9">
    <source>
        <dbReference type="Proteomes" id="UP001227230"/>
    </source>
</evidence>
<sequence>MAMNRRDKEKEMASVVFLALYADVISFTQIGQGFFILLESADDLAVDVLDAVDVLTLFIARAEQGTSFYISEALTPGLSLRISIHRQPVPLIHDLTKF</sequence>
<dbReference type="SUPFAM" id="SSF48371">
    <property type="entry name" value="ARM repeat"/>
    <property type="match status" value="1"/>
</dbReference>
<proteinExistence type="inferred from homology"/>
<name>A0ABY9CHJ7_VITVI</name>
<evidence type="ECO:0000256" key="5">
    <source>
        <dbReference type="ARBA" id="ARBA00022845"/>
    </source>
</evidence>
<dbReference type="EMBL" id="CP126656">
    <property type="protein sequence ID" value="WJZ94562.1"/>
    <property type="molecule type" value="Genomic_DNA"/>
</dbReference>
<comment type="similarity">
    <text evidence="2">Belongs to the PDCD4 family.</text>
</comment>
<evidence type="ECO:0000256" key="2">
    <source>
        <dbReference type="ARBA" id="ARBA00005497"/>
    </source>
</evidence>